<proteinExistence type="predicted"/>
<accession>A0A7J6VP08</accession>
<reference evidence="1 2" key="1">
    <citation type="submission" date="2020-06" db="EMBL/GenBank/DDBJ databases">
        <title>Transcriptomic and genomic resources for Thalictrum thalictroides and T. hernandezii: Facilitating candidate gene discovery in an emerging model plant lineage.</title>
        <authorList>
            <person name="Arias T."/>
            <person name="Riano-Pachon D.M."/>
            <person name="Di Stilio V.S."/>
        </authorList>
    </citation>
    <scope>NUCLEOTIDE SEQUENCE [LARGE SCALE GENOMIC DNA]</scope>
    <source>
        <strain evidence="2">cv. WT478/WT964</strain>
        <tissue evidence="1">Leaves</tissue>
    </source>
</reference>
<sequence>MTLLISAFWDKALRRPLEDDKDFVSLSTVLEVSLDLESWGRSLLAASDTHRHLIHVPEITLGVESV</sequence>
<dbReference type="Proteomes" id="UP000554482">
    <property type="component" value="Unassembled WGS sequence"/>
</dbReference>
<protein>
    <submittedName>
        <fullName evidence="1">Uncharacterized protein</fullName>
    </submittedName>
</protein>
<organism evidence="1 2">
    <name type="scientific">Thalictrum thalictroides</name>
    <name type="common">Rue-anemone</name>
    <name type="synonym">Anemone thalictroides</name>
    <dbReference type="NCBI Taxonomy" id="46969"/>
    <lineage>
        <taxon>Eukaryota</taxon>
        <taxon>Viridiplantae</taxon>
        <taxon>Streptophyta</taxon>
        <taxon>Embryophyta</taxon>
        <taxon>Tracheophyta</taxon>
        <taxon>Spermatophyta</taxon>
        <taxon>Magnoliopsida</taxon>
        <taxon>Ranunculales</taxon>
        <taxon>Ranunculaceae</taxon>
        <taxon>Thalictroideae</taxon>
        <taxon>Thalictrum</taxon>
    </lineage>
</organism>
<dbReference type="AlphaFoldDB" id="A0A7J6VP08"/>
<dbReference type="EMBL" id="JABWDY010029502">
    <property type="protein sequence ID" value="KAF5186298.1"/>
    <property type="molecule type" value="Genomic_DNA"/>
</dbReference>
<evidence type="ECO:0000313" key="1">
    <source>
        <dbReference type="EMBL" id="KAF5186298.1"/>
    </source>
</evidence>
<evidence type="ECO:0000313" key="2">
    <source>
        <dbReference type="Proteomes" id="UP000554482"/>
    </source>
</evidence>
<gene>
    <name evidence="1" type="ORF">FRX31_024115</name>
</gene>
<name>A0A7J6VP08_THATH</name>
<comment type="caution">
    <text evidence="1">The sequence shown here is derived from an EMBL/GenBank/DDBJ whole genome shotgun (WGS) entry which is preliminary data.</text>
</comment>
<keyword evidence="2" id="KW-1185">Reference proteome</keyword>